<evidence type="ECO:0000259" key="1">
    <source>
        <dbReference type="Pfam" id="PF13456"/>
    </source>
</evidence>
<evidence type="ECO:0000313" key="2">
    <source>
        <dbReference type="EMBL" id="QHU11067.1"/>
    </source>
</evidence>
<sequence>MNFPFVRIRGRHTFFPPYYTRIQCSAKQSQIGTTTSVLLYSNYTHKVYSESHPIHKPLCPLEAEWAALFHGVQLARRRSDHCIALESDHPLILGLIVPGTQYQGSSNYFKRRLLDLMTPFDWVGARLITPAENYSRGHLT</sequence>
<accession>A0A6C0K304</accession>
<proteinExistence type="predicted"/>
<protein>
    <recommendedName>
        <fullName evidence="1">RNase H type-1 domain-containing protein</fullName>
    </recommendedName>
</protein>
<organism evidence="2">
    <name type="scientific">viral metagenome</name>
    <dbReference type="NCBI Taxonomy" id="1070528"/>
    <lineage>
        <taxon>unclassified sequences</taxon>
        <taxon>metagenomes</taxon>
        <taxon>organismal metagenomes</taxon>
    </lineage>
</organism>
<dbReference type="GO" id="GO:0003676">
    <property type="term" value="F:nucleic acid binding"/>
    <property type="evidence" value="ECO:0007669"/>
    <property type="project" value="InterPro"/>
</dbReference>
<dbReference type="EMBL" id="MN740778">
    <property type="protein sequence ID" value="QHU11067.1"/>
    <property type="molecule type" value="Genomic_DNA"/>
</dbReference>
<name>A0A6C0K304_9ZZZZ</name>
<reference evidence="2" key="1">
    <citation type="journal article" date="2020" name="Nature">
        <title>Giant virus diversity and host interactions through global metagenomics.</title>
        <authorList>
            <person name="Schulz F."/>
            <person name="Roux S."/>
            <person name="Paez-Espino D."/>
            <person name="Jungbluth S."/>
            <person name="Walsh D.A."/>
            <person name="Denef V.J."/>
            <person name="McMahon K.D."/>
            <person name="Konstantinidis K.T."/>
            <person name="Eloe-Fadrosh E.A."/>
            <person name="Kyrpides N.C."/>
            <person name="Woyke T."/>
        </authorList>
    </citation>
    <scope>NUCLEOTIDE SEQUENCE</scope>
    <source>
        <strain evidence="2">GVMAG-S-1101165-84</strain>
    </source>
</reference>
<feature type="domain" description="RNase H type-1" evidence="1">
    <location>
        <begin position="27"/>
        <end position="133"/>
    </location>
</feature>
<dbReference type="GO" id="GO:0004523">
    <property type="term" value="F:RNA-DNA hybrid ribonuclease activity"/>
    <property type="evidence" value="ECO:0007669"/>
    <property type="project" value="InterPro"/>
</dbReference>
<dbReference type="InterPro" id="IPR002156">
    <property type="entry name" value="RNaseH_domain"/>
</dbReference>
<dbReference type="AlphaFoldDB" id="A0A6C0K304"/>
<dbReference type="Pfam" id="PF13456">
    <property type="entry name" value="RVT_3"/>
    <property type="match status" value="1"/>
</dbReference>